<gene>
    <name evidence="1" type="ORF">J2Z82_000445</name>
</gene>
<organism evidence="1 2">
    <name type="scientific">Virgibacillus litoralis</name>
    <dbReference type="NCBI Taxonomy" id="578221"/>
    <lineage>
        <taxon>Bacteria</taxon>
        <taxon>Bacillati</taxon>
        <taxon>Bacillota</taxon>
        <taxon>Bacilli</taxon>
        <taxon>Bacillales</taxon>
        <taxon>Bacillaceae</taxon>
        <taxon>Virgibacillus</taxon>
    </lineage>
</organism>
<sequence length="97" mass="11741">MNIKDRKKFINRFRFRLSYLSRLLEIHPKTKAFSANKNGAIGRIYVINLDRKPHRWKQISKELKRIFLNKSNTLFSLTRRFSAIDARYLEKKLIVIF</sequence>
<proteinExistence type="predicted"/>
<accession>A0ABS4HAQ0</accession>
<evidence type="ECO:0000313" key="2">
    <source>
        <dbReference type="Proteomes" id="UP001519328"/>
    </source>
</evidence>
<protein>
    <submittedName>
        <fullName evidence="1">Uncharacterized protein</fullName>
    </submittedName>
</protein>
<dbReference type="Proteomes" id="UP001519328">
    <property type="component" value="Unassembled WGS sequence"/>
</dbReference>
<comment type="caution">
    <text evidence="1">The sequence shown here is derived from an EMBL/GenBank/DDBJ whole genome shotgun (WGS) entry which is preliminary data.</text>
</comment>
<dbReference type="EMBL" id="JAGGKK010000001">
    <property type="protein sequence ID" value="MBP1947522.1"/>
    <property type="molecule type" value="Genomic_DNA"/>
</dbReference>
<evidence type="ECO:0000313" key="1">
    <source>
        <dbReference type="EMBL" id="MBP1947522.1"/>
    </source>
</evidence>
<reference evidence="1 2" key="1">
    <citation type="submission" date="2021-03" db="EMBL/GenBank/DDBJ databases">
        <title>Genomic Encyclopedia of Type Strains, Phase IV (KMG-IV): sequencing the most valuable type-strain genomes for metagenomic binning, comparative biology and taxonomic classification.</title>
        <authorList>
            <person name="Goeker M."/>
        </authorList>
    </citation>
    <scope>NUCLEOTIDE SEQUENCE [LARGE SCALE GENOMIC DNA]</scope>
    <source>
        <strain evidence="1 2">DSM 21085</strain>
    </source>
</reference>
<keyword evidence="2" id="KW-1185">Reference proteome</keyword>
<name>A0ABS4HAQ0_9BACI</name>